<evidence type="ECO:0000313" key="2">
    <source>
        <dbReference type="EMBL" id="ALC25483.1"/>
    </source>
</evidence>
<keyword evidence="1" id="KW-0067">ATP-binding</keyword>
<reference evidence="1 3" key="1">
    <citation type="submission" date="2015-08" db="EMBL/GenBank/DDBJ databases">
        <title>Genome sequence of the pristinamycin over-producing bacterium Streptomyces pristinaespiralis HCCB10218.</title>
        <authorList>
            <person name="Tian J."/>
            <person name="Yang J."/>
            <person name="Li L."/>
            <person name="Ruan L."/>
            <person name="Wei W."/>
            <person name="Zheng G."/>
            <person name="Wei Z."/>
            <person name="Yang S."/>
            <person name="Ge M."/>
            <person name="Jiang W."/>
            <person name="Lu Y."/>
        </authorList>
    </citation>
    <scope>NUCLEOTIDE SEQUENCE [LARGE SCALE GENOMIC DNA]</scope>
    <source>
        <strain evidence="1 3">HCCB 10218</strain>
    </source>
</reference>
<protein>
    <submittedName>
        <fullName evidence="1">ATP-dependent DNA helicase</fullName>
    </submittedName>
</protein>
<dbReference type="EMBL" id="CP011340">
    <property type="protein sequence ID" value="ALC25483.1"/>
    <property type="molecule type" value="Genomic_DNA"/>
</dbReference>
<name>A0A0M4DLV6_STRPR</name>
<dbReference type="GO" id="GO:0004386">
    <property type="term" value="F:helicase activity"/>
    <property type="evidence" value="ECO:0007669"/>
    <property type="project" value="UniProtKB-KW"/>
</dbReference>
<dbReference type="Proteomes" id="UP000060513">
    <property type="component" value="Chromosome"/>
</dbReference>
<dbReference type="KEGG" id="spri:SPRI_7177"/>
<evidence type="ECO:0000313" key="3">
    <source>
        <dbReference type="Proteomes" id="UP000060513"/>
    </source>
</evidence>
<dbReference type="STRING" id="38300.SPRI_0176"/>
<gene>
    <name evidence="1" type="ORF">SPRI_0176</name>
    <name evidence="2" type="ORF">SPRI_7177</name>
</gene>
<dbReference type="PATRIC" id="fig|38300.4.peg.187"/>
<proteinExistence type="predicted"/>
<dbReference type="RefSeq" id="WP_005321886.1">
    <property type="nucleotide sequence ID" value="NZ_CP011340.1"/>
</dbReference>
<organism evidence="1">
    <name type="scientific">Streptomyces pristinaespiralis</name>
    <dbReference type="NCBI Taxonomy" id="38300"/>
    <lineage>
        <taxon>Bacteria</taxon>
        <taxon>Bacillati</taxon>
        <taxon>Actinomycetota</taxon>
        <taxon>Actinomycetes</taxon>
        <taxon>Kitasatosporales</taxon>
        <taxon>Streptomycetaceae</taxon>
        <taxon>Streptomyces</taxon>
    </lineage>
</organism>
<keyword evidence="1" id="KW-0378">Hydrolase</keyword>
<dbReference type="GeneID" id="97231799"/>
<dbReference type="AlphaFoldDB" id="A0A0M4DLV6"/>
<keyword evidence="1" id="KW-0547">Nucleotide-binding</keyword>
<dbReference type="KEGG" id="spri:SPRI_0176"/>
<dbReference type="EMBL" id="CP011340">
    <property type="protein sequence ID" value="ALC18482.1"/>
    <property type="molecule type" value="Genomic_DNA"/>
</dbReference>
<sequence>MKSELLWADLQPTDSEIVDVSCTVGDGLFVYEVLGAGRSTYTDLRSGATRLLEINHTLPSPATRLYLVLCEPPAEDWSADTVRDIFGVHVLWRSPGSWGGDETEIALGRGQA</sequence>
<evidence type="ECO:0000313" key="1">
    <source>
        <dbReference type="EMBL" id="ALC18482.1"/>
    </source>
</evidence>
<keyword evidence="1" id="KW-0347">Helicase</keyword>
<accession>A0A0M4DLV6</accession>